<dbReference type="GeneID" id="87633767"/>
<feature type="chain" id="PRO_5042740293" description="Lipoprotein" evidence="1">
    <location>
        <begin position="26"/>
        <end position="300"/>
    </location>
</feature>
<keyword evidence="1" id="KW-0732">Signal</keyword>
<dbReference type="PROSITE" id="PS51257">
    <property type="entry name" value="PROKAR_LIPOPROTEIN"/>
    <property type="match status" value="1"/>
</dbReference>
<dbReference type="AlphaFoldDB" id="A0A6N9V9X2"/>
<dbReference type="EMBL" id="CP054926">
    <property type="protein sequence ID" value="QKW44837.1"/>
    <property type="molecule type" value="Genomic_DNA"/>
</dbReference>
<evidence type="ECO:0000313" key="4">
    <source>
        <dbReference type="Proteomes" id="UP000471648"/>
    </source>
</evidence>
<dbReference type="Proteomes" id="UP000471648">
    <property type="component" value="Unassembled WGS sequence"/>
</dbReference>
<evidence type="ECO:0008006" key="6">
    <source>
        <dbReference type="Google" id="ProtNLM"/>
    </source>
</evidence>
<organism evidence="2 4">
    <name type="scientific">Streptomyces microflavus</name>
    <name type="common">Streptomyces lipmanii</name>
    <dbReference type="NCBI Taxonomy" id="1919"/>
    <lineage>
        <taxon>Bacteria</taxon>
        <taxon>Bacillati</taxon>
        <taxon>Actinomycetota</taxon>
        <taxon>Actinomycetes</taxon>
        <taxon>Kitasatosporales</taxon>
        <taxon>Streptomycetaceae</taxon>
        <taxon>Streptomyces</taxon>
    </lineage>
</organism>
<accession>A0A6N9V9X2</accession>
<gene>
    <name evidence="2" type="ORF">G3I39_19955</name>
    <name evidence="3" type="ORF">HUT09_21200</name>
</gene>
<protein>
    <recommendedName>
        <fullName evidence="6">Lipoprotein</fullName>
    </recommendedName>
</protein>
<reference evidence="3 5" key="2">
    <citation type="submission" date="2020-06" db="EMBL/GenBank/DDBJ databases">
        <title>Genome mining for natural products.</title>
        <authorList>
            <person name="Zhang B."/>
            <person name="Shi J."/>
            <person name="Ge H."/>
        </authorList>
    </citation>
    <scope>NUCLEOTIDE SEQUENCE [LARGE SCALE GENOMIC DNA]</scope>
    <source>
        <strain evidence="3 5">NA06532</strain>
    </source>
</reference>
<proteinExistence type="predicted"/>
<dbReference type="InterPro" id="IPR029046">
    <property type="entry name" value="LolA/LolB/LppX"/>
</dbReference>
<dbReference type="Gene3D" id="2.50.20.20">
    <property type="match status" value="1"/>
</dbReference>
<sequence>MRTSTLRRVGTGAAAVALMSVAACSGGGGDSGTAGKPAGTGGAVEAGSVAALQQIREKTGTVRSARIEGTTEMGDTVSMQQTGTIGWADGLSGSLTITYTGGTMAEALKQGGGDGTVRARYLEDEYYADMGDAFAAKVGGKHWVRYAYKDLAELGGPAGDVLEEQVQNSTPEQGVKALLAAGDVRKAGQEDVRGVSATRYSGTVDVAELTGRNSALDPEQLAALKEQLSAAGVTTQTVDIWVDRNDLLVKKTERGETAGGAFSSTVFYSDYGTKVAVEKPPAADTVDFKEILKQRGTDPS</sequence>
<evidence type="ECO:0000313" key="2">
    <source>
        <dbReference type="EMBL" id="NEB69307.1"/>
    </source>
</evidence>
<evidence type="ECO:0000313" key="3">
    <source>
        <dbReference type="EMBL" id="QKW44837.1"/>
    </source>
</evidence>
<evidence type="ECO:0000313" key="5">
    <source>
        <dbReference type="Proteomes" id="UP000509345"/>
    </source>
</evidence>
<name>A0A6N9V9X2_STRMI</name>
<evidence type="ECO:0000256" key="1">
    <source>
        <dbReference type="SAM" id="SignalP"/>
    </source>
</evidence>
<dbReference type="RefSeq" id="WP_031127512.1">
    <property type="nucleotide sequence ID" value="NZ_CP054926.1"/>
</dbReference>
<feature type="signal peptide" evidence="1">
    <location>
        <begin position="1"/>
        <end position="25"/>
    </location>
</feature>
<dbReference type="Proteomes" id="UP000509345">
    <property type="component" value="Chromosome"/>
</dbReference>
<dbReference type="EMBL" id="JAAGME010000844">
    <property type="protein sequence ID" value="NEB69307.1"/>
    <property type="molecule type" value="Genomic_DNA"/>
</dbReference>
<reference evidence="2 4" key="1">
    <citation type="submission" date="2020-01" db="EMBL/GenBank/DDBJ databases">
        <title>Insect and environment-associated Actinomycetes.</title>
        <authorList>
            <person name="Currrie C."/>
            <person name="Chevrette M."/>
            <person name="Carlson C."/>
            <person name="Stubbendieck R."/>
            <person name="Wendt-Pienkowski E."/>
        </authorList>
    </citation>
    <scope>NUCLEOTIDE SEQUENCE [LARGE SCALE GENOMIC DNA]</scope>
    <source>
        <strain evidence="2 4">SID14438</strain>
    </source>
</reference>
<dbReference type="SUPFAM" id="SSF89392">
    <property type="entry name" value="Prokaryotic lipoproteins and lipoprotein localization factors"/>
    <property type="match status" value="1"/>
</dbReference>